<proteinExistence type="predicted"/>
<protein>
    <recommendedName>
        <fullName evidence="5">Lipoprotein</fullName>
    </recommendedName>
</protein>
<evidence type="ECO:0000256" key="2">
    <source>
        <dbReference type="SAM" id="SignalP"/>
    </source>
</evidence>
<dbReference type="RefSeq" id="WP_282767195.1">
    <property type="nucleotide sequence ID" value="NZ_JASCTH010000053.1"/>
</dbReference>
<feature type="signal peptide" evidence="2">
    <location>
        <begin position="1"/>
        <end position="25"/>
    </location>
</feature>
<gene>
    <name evidence="3" type="ORF">QLQ12_44840</name>
</gene>
<evidence type="ECO:0000313" key="4">
    <source>
        <dbReference type="Proteomes" id="UP001241758"/>
    </source>
</evidence>
<organism evidence="3 4">
    <name type="scientific">Actinoplanes sandaracinus</name>
    <dbReference type="NCBI Taxonomy" id="3045177"/>
    <lineage>
        <taxon>Bacteria</taxon>
        <taxon>Bacillati</taxon>
        <taxon>Actinomycetota</taxon>
        <taxon>Actinomycetes</taxon>
        <taxon>Micromonosporales</taxon>
        <taxon>Micromonosporaceae</taxon>
        <taxon>Actinoplanes</taxon>
    </lineage>
</organism>
<dbReference type="EMBL" id="JASCTH010000053">
    <property type="protein sequence ID" value="MDI6105728.1"/>
    <property type="molecule type" value="Genomic_DNA"/>
</dbReference>
<evidence type="ECO:0000256" key="1">
    <source>
        <dbReference type="SAM" id="MobiDB-lite"/>
    </source>
</evidence>
<dbReference type="Gene3D" id="2.50.20.20">
    <property type="match status" value="1"/>
</dbReference>
<feature type="region of interest" description="Disordered" evidence="1">
    <location>
        <begin position="24"/>
        <end position="43"/>
    </location>
</feature>
<dbReference type="InterPro" id="IPR029046">
    <property type="entry name" value="LolA/LolB/LppX"/>
</dbReference>
<name>A0ABT6X153_9ACTN</name>
<feature type="chain" id="PRO_5045683312" description="Lipoprotein" evidence="2">
    <location>
        <begin position="26"/>
        <end position="258"/>
    </location>
</feature>
<evidence type="ECO:0000313" key="3">
    <source>
        <dbReference type="EMBL" id="MDI6105728.1"/>
    </source>
</evidence>
<dbReference type="SUPFAM" id="SSF89392">
    <property type="entry name" value="Prokaryotic lipoproteins and lipoprotein localization factors"/>
    <property type="match status" value="1"/>
</dbReference>
<dbReference type="PROSITE" id="PS51257">
    <property type="entry name" value="PROKAR_LIPOPROTEIN"/>
    <property type="match status" value="1"/>
</dbReference>
<evidence type="ECO:0008006" key="5">
    <source>
        <dbReference type="Google" id="ProtNLM"/>
    </source>
</evidence>
<sequence>MRTRRSAVAGLALATVIAAGGCSGAGDEGAGQGSPPAPTASIDPSAELTAAAKKLEEQSLRVAMTVPGAMNVSGVADAKNNRADLTMTGAKGGDSRELRVLLVGTDFYLQIKGPLGVRTGVDGLWMRSDASELPADNVLNPDKFIDAQVFIDGVRKVEKVGAGTFKGLLDPVTSPAADPGASASPAAEADAMPFTAQVDDQGRLTELVIEPSASDAQGAAGSAMKVRYSDFGAPITVEAPSRDKVREMPAELRKALLG</sequence>
<accession>A0ABT6X153</accession>
<keyword evidence="4" id="KW-1185">Reference proteome</keyword>
<reference evidence="3 4" key="1">
    <citation type="submission" date="2023-05" db="EMBL/GenBank/DDBJ databases">
        <title>Actinoplanes sp. NEAU-A12 genome sequencing.</title>
        <authorList>
            <person name="Wang Z.-S."/>
        </authorList>
    </citation>
    <scope>NUCLEOTIDE SEQUENCE [LARGE SCALE GENOMIC DNA]</scope>
    <source>
        <strain evidence="3 4">NEAU-A12</strain>
    </source>
</reference>
<comment type="caution">
    <text evidence="3">The sequence shown here is derived from an EMBL/GenBank/DDBJ whole genome shotgun (WGS) entry which is preliminary data.</text>
</comment>
<dbReference type="Proteomes" id="UP001241758">
    <property type="component" value="Unassembled WGS sequence"/>
</dbReference>
<keyword evidence="2" id="KW-0732">Signal</keyword>